<evidence type="ECO:0000313" key="2">
    <source>
        <dbReference type="EMBL" id="XAO74815.1"/>
    </source>
</evidence>
<dbReference type="EMBL" id="CP154834">
    <property type="protein sequence ID" value="XAO74815.1"/>
    <property type="molecule type" value="Genomic_DNA"/>
</dbReference>
<organism evidence="2 3">
    <name type="scientific">Chryseobacterium endophyticum</name>
    <dbReference type="NCBI Taxonomy" id="1854762"/>
    <lineage>
        <taxon>Bacteria</taxon>
        <taxon>Pseudomonadati</taxon>
        <taxon>Bacteroidota</taxon>
        <taxon>Flavobacteriia</taxon>
        <taxon>Flavobacteriales</taxon>
        <taxon>Weeksellaceae</taxon>
        <taxon>Chryseobacterium group</taxon>
        <taxon>Chryseobacterium</taxon>
    </lineage>
</organism>
<evidence type="ECO:0000313" key="3">
    <source>
        <dbReference type="Proteomes" id="UP001463665"/>
    </source>
</evidence>
<reference evidence="2 3" key="1">
    <citation type="submission" date="2024-04" db="EMBL/GenBank/DDBJ databases">
        <title>Genome sequencing and assembly of rice foliar adapted Chryseobacterium endophyticum OsEnb-ALM-A6.</title>
        <authorList>
            <person name="Kumar S."/>
            <person name="Javed M."/>
            <person name="Chouhan V."/>
            <person name="Charishma K."/>
            <person name="Patel A."/>
            <person name="Kumar M."/>
            <person name="Sahu K.P."/>
            <person name="Kumar A."/>
        </authorList>
    </citation>
    <scope>NUCLEOTIDE SEQUENCE [LARGE SCALE GENOMIC DNA]</scope>
    <source>
        <strain evidence="2 3">OsEnb-ALM-A6</strain>
    </source>
</reference>
<keyword evidence="3" id="KW-1185">Reference proteome</keyword>
<accession>A0AAU6WQT1</accession>
<dbReference type="Pfam" id="PF04397">
    <property type="entry name" value="LytTR"/>
    <property type="match status" value="1"/>
</dbReference>
<gene>
    <name evidence="2" type="ORF">AAFP95_01880</name>
</gene>
<sequence length="55" mass="6426">MLTKSDFGSFVRIHRSYAVPRHLIRSRNTHEVELVHQVKLPIGRAYKSNLDFFGT</sequence>
<keyword evidence="2" id="KW-0238">DNA-binding</keyword>
<feature type="domain" description="HTH LytTR-type" evidence="1">
    <location>
        <begin position="9"/>
        <end position="50"/>
    </location>
</feature>
<evidence type="ECO:0000259" key="1">
    <source>
        <dbReference type="Pfam" id="PF04397"/>
    </source>
</evidence>
<name>A0AAU6WQT1_9FLAO</name>
<protein>
    <submittedName>
        <fullName evidence="2">LytTR family transcriptional regulator DNA-binding domain-containing protein</fullName>
    </submittedName>
</protein>
<dbReference type="Gene3D" id="2.40.50.1020">
    <property type="entry name" value="LytTr DNA-binding domain"/>
    <property type="match status" value="1"/>
</dbReference>
<dbReference type="GO" id="GO:0003677">
    <property type="term" value="F:DNA binding"/>
    <property type="evidence" value="ECO:0007669"/>
    <property type="project" value="UniProtKB-KW"/>
</dbReference>
<dbReference type="InterPro" id="IPR007492">
    <property type="entry name" value="LytTR_DNA-bd_dom"/>
</dbReference>
<dbReference type="RefSeq" id="WP_345766784.1">
    <property type="nucleotide sequence ID" value="NZ_CP154834.1"/>
</dbReference>
<dbReference type="Proteomes" id="UP001463665">
    <property type="component" value="Chromosome"/>
</dbReference>
<proteinExistence type="predicted"/>
<dbReference type="AlphaFoldDB" id="A0AAU6WQT1"/>